<dbReference type="GO" id="GO:0000837">
    <property type="term" value="C:Doa10p ubiquitin ligase complex"/>
    <property type="evidence" value="ECO:0007669"/>
    <property type="project" value="EnsemblFungi"/>
</dbReference>
<keyword evidence="2" id="KW-1133">Transmembrane helix</keyword>
<dbReference type="FunCoup" id="H2AQL9">
    <property type="interactions" value="122"/>
</dbReference>
<dbReference type="Gene3D" id="1.10.287.4310">
    <property type="match status" value="1"/>
</dbReference>
<accession>H2AQL9</accession>
<dbReference type="SMART" id="SM00546">
    <property type="entry name" value="CUE"/>
    <property type="match status" value="1"/>
</dbReference>
<dbReference type="HOGENOM" id="CLU_115919_0_0_1"/>
<dbReference type="InParanoid" id="H2AQL9"/>
<dbReference type="GO" id="GO:0036503">
    <property type="term" value="P:ERAD pathway"/>
    <property type="evidence" value="ECO:0007669"/>
    <property type="project" value="EnsemblFungi"/>
</dbReference>
<dbReference type="OrthoDB" id="3824970at2759"/>
<dbReference type="InterPro" id="IPR003892">
    <property type="entry name" value="CUE"/>
</dbReference>
<dbReference type="CDD" id="cd14424">
    <property type="entry name" value="CUE_Cue1p_like"/>
    <property type="match status" value="1"/>
</dbReference>
<feature type="region of interest" description="Disordered" evidence="1">
    <location>
        <begin position="30"/>
        <end position="61"/>
    </location>
</feature>
<dbReference type="STRING" id="1071382.H2AQL9"/>
<dbReference type="GO" id="GO:0097051">
    <property type="term" value="P:establishment of protein localization to endoplasmic reticulum membrane"/>
    <property type="evidence" value="ECO:0007669"/>
    <property type="project" value="EnsemblFungi"/>
</dbReference>
<evidence type="ECO:0000256" key="1">
    <source>
        <dbReference type="SAM" id="MobiDB-lite"/>
    </source>
</evidence>
<dbReference type="InterPro" id="IPR041158">
    <property type="entry name" value="Cue1_U7BR"/>
</dbReference>
<dbReference type="GO" id="GO:0043130">
    <property type="term" value="F:ubiquitin binding"/>
    <property type="evidence" value="ECO:0007669"/>
    <property type="project" value="EnsemblFungi"/>
</dbReference>
<dbReference type="eggNOG" id="ENOG502S35Z">
    <property type="taxonomic scope" value="Eukaryota"/>
</dbReference>
<evidence type="ECO:0000256" key="2">
    <source>
        <dbReference type="SAM" id="Phobius"/>
    </source>
</evidence>
<gene>
    <name evidence="4" type="primary">KAFR0B03730</name>
    <name evidence="4" type="ORF">KAFR_0B03730</name>
</gene>
<dbReference type="Pfam" id="PF02845">
    <property type="entry name" value="CUE"/>
    <property type="match status" value="1"/>
</dbReference>
<dbReference type="EMBL" id="HE650822">
    <property type="protein sequence ID" value="CCF56669.1"/>
    <property type="molecule type" value="Genomic_DNA"/>
</dbReference>
<organism evidence="4 5">
    <name type="scientific">Kazachstania africana (strain ATCC 22294 / BCRC 22015 / CBS 2517 / CECT 1963 / NBRC 1671 / NRRL Y-8276)</name>
    <name type="common">Yeast</name>
    <name type="synonym">Kluyveromyces africanus</name>
    <dbReference type="NCBI Taxonomy" id="1071382"/>
    <lineage>
        <taxon>Eukaryota</taxon>
        <taxon>Fungi</taxon>
        <taxon>Dikarya</taxon>
        <taxon>Ascomycota</taxon>
        <taxon>Saccharomycotina</taxon>
        <taxon>Saccharomycetes</taxon>
        <taxon>Saccharomycetales</taxon>
        <taxon>Saccharomycetaceae</taxon>
        <taxon>Kazachstania</taxon>
    </lineage>
</organism>
<reference evidence="4 5" key="1">
    <citation type="journal article" date="2011" name="Proc. Natl. Acad. Sci. U.S.A.">
        <title>Evolutionary erosion of yeast sex chromosomes by mating-type switching accidents.</title>
        <authorList>
            <person name="Gordon J.L."/>
            <person name="Armisen D."/>
            <person name="Proux-Wera E."/>
            <person name="Oheigeartaigh S.S."/>
            <person name="Byrne K.P."/>
            <person name="Wolfe K.H."/>
        </authorList>
    </citation>
    <scope>NUCLEOTIDE SEQUENCE [LARGE SCALE GENOMIC DNA]</scope>
    <source>
        <strain evidence="5">ATCC 22294 / BCRC 22015 / CBS 2517 / CECT 1963 / NBRC 1671 / NRRL Y-8276</strain>
    </source>
</reference>
<sequence length="191" mass="22344">MDSSVVSIIITLFLGFILVRWFLQSDQHPSSVRATQQNSMRNSRRPRNANNNNRNTANRATVSPQMIQAVQNIAPNLHVEQIRYALQQPNASVEIVIERYLRDETFDFPPNYTPIQTQNFTTGSTNDPRKVNMIRSDNLLTKFNVHDNDDFTNVEFTDLDMNERKKYLIWKARREMKERLQNDNELSSLLN</sequence>
<dbReference type="RefSeq" id="XP_003955804.1">
    <property type="nucleotide sequence ID" value="XM_003955755.1"/>
</dbReference>
<evidence type="ECO:0000259" key="3">
    <source>
        <dbReference type="PROSITE" id="PS51140"/>
    </source>
</evidence>
<dbReference type="Pfam" id="PF18499">
    <property type="entry name" value="Cue1_U7BR"/>
    <property type="match status" value="1"/>
</dbReference>
<dbReference type="AlphaFoldDB" id="H2AQL9"/>
<protein>
    <recommendedName>
        <fullName evidence="3">CUE domain-containing protein</fullName>
    </recommendedName>
</protein>
<feature type="transmembrane region" description="Helical" evidence="2">
    <location>
        <begin position="6"/>
        <end position="23"/>
    </location>
</feature>
<feature type="compositionally biased region" description="Low complexity" evidence="1">
    <location>
        <begin position="48"/>
        <end position="61"/>
    </location>
</feature>
<dbReference type="GO" id="GO:0000839">
    <property type="term" value="C:Hrd1p ubiquitin ligase ERAD-L complex"/>
    <property type="evidence" value="ECO:0007669"/>
    <property type="project" value="EnsemblFungi"/>
</dbReference>
<dbReference type="GO" id="GO:1990389">
    <property type="term" value="C:CUE1-UBC7 ubiquitin-conjugating enzyme complex"/>
    <property type="evidence" value="ECO:0007669"/>
    <property type="project" value="EnsemblFungi"/>
</dbReference>
<keyword evidence="5" id="KW-1185">Reference proteome</keyword>
<feature type="domain" description="CUE" evidence="3">
    <location>
        <begin position="62"/>
        <end position="105"/>
    </location>
</feature>
<dbReference type="GeneID" id="13883129"/>
<dbReference type="KEGG" id="kaf:KAFR_0B03730"/>
<dbReference type="PROSITE" id="PS51140">
    <property type="entry name" value="CUE"/>
    <property type="match status" value="1"/>
</dbReference>
<evidence type="ECO:0000313" key="4">
    <source>
        <dbReference type="EMBL" id="CCF56669.1"/>
    </source>
</evidence>
<dbReference type="GO" id="GO:0097027">
    <property type="term" value="F:ubiquitin-protein transferase activator activity"/>
    <property type="evidence" value="ECO:0007669"/>
    <property type="project" value="EnsemblFungi"/>
</dbReference>
<dbReference type="Proteomes" id="UP000005220">
    <property type="component" value="Chromosome 2"/>
</dbReference>
<name>H2AQL9_KAZAF</name>
<evidence type="ECO:0000313" key="5">
    <source>
        <dbReference type="Proteomes" id="UP000005220"/>
    </source>
</evidence>
<keyword evidence="2" id="KW-0812">Transmembrane</keyword>
<proteinExistence type="predicted"/>
<keyword evidence="2" id="KW-0472">Membrane</keyword>